<dbReference type="RefSeq" id="YP_009302419.1">
    <property type="nucleotide sequence ID" value="NC_031245.1"/>
</dbReference>
<keyword evidence="3" id="KW-1185">Reference proteome</keyword>
<dbReference type="KEGG" id="vg:29125199"/>
<dbReference type="EMBL" id="KT624200">
    <property type="protein sequence ID" value="AMM44830.1"/>
    <property type="molecule type" value="Genomic_DNA"/>
</dbReference>
<dbReference type="OrthoDB" id="11000at10239"/>
<keyword evidence="1" id="KW-0175">Coiled coil</keyword>
<feature type="coiled-coil region" evidence="1">
    <location>
        <begin position="252"/>
        <end position="286"/>
    </location>
</feature>
<dbReference type="Gene3D" id="1.10.287.1490">
    <property type="match status" value="1"/>
</dbReference>
<evidence type="ECO:0000313" key="3">
    <source>
        <dbReference type="Proteomes" id="UP000203261"/>
    </source>
</evidence>
<dbReference type="PANTHER" id="PTHR43941">
    <property type="entry name" value="STRUCTURAL MAINTENANCE OF CHROMOSOMES PROTEIN 2"/>
    <property type="match status" value="1"/>
</dbReference>
<reference evidence="2 3" key="1">
    <citation type="submission" date="2015-08" db="EMBL/GenBank/DDBJ databases">
        <authorList>
            <person name="Babu N.S."/>
            <person name="Beckwith C.J."/>
            <person name="Beseler K.G."/>
            <person name="Brison A."/>
            <person name="Carone J.V."/>
            <person name="Caskin T.P."/>
            <person name="Diamond M."/>
            <person name="Durham M.E."/>
            <person name="Foxe J.M."/>
            <person name="Go M."/>
            <person name="Henderson B.A."/>
            <person name="Jones I.B."/>
            <person name="McGettigan J.A."/>
            <person name="Micheletti S.J."/>
            <person name="Nasrallah M.E."/>
            <person name="Ortiz D."/>
            <person name="Piller C.R."/>
            <person name="Privatt S.R."/>
            <person name="Schneider S.L."/>
            <person name="Sharp S."/>
            <person name="Smith T.C."/>
            <person name="Stanton J.D."/>
            <person name="Ullery H.E."/>
            <person name="Wilson R.J."/>
            <person name="Serrano M.G."/>
            <person name="Buck G."/>
            <person name="Lee V."/>
            <person name="Wang Y."/>
            <person name="Carvalho R."/>
            <person name="Voegtly L."/>
            <person name="Shi R."/>
            <person name="Duckworth R."/>
            <person name="Johnson A."/>
            <person name="Loviza R."/>
            <person name="Walstead R."/>
            <person name="Shah Z."/>
            <person name="Kiflezghi M."/>
            <person name="Wade K."/>
            <person name="Ball S.L."/>
            <person name="Bradley K.W."/>
            <person name="Asai D.J."/>
            <person name="Bowman C.A."/>
            <person name="Russell D.A."/>
            <person name="Pope W.H."/>
            <person name="Jacobs-Sera D."/>
            <person name="Hendrix R.W."/>
            <person name="Hatfull G.F."/>
        </authorList>
    </citation>
    <scope>NUCLEOTIDE SEQUENCE [LARGE SCALE GENOMIC DNA]</scope>
</reference>
<evidence type="ECO:0008006" key="4">
    <source>
        <dbReference type="Google" id="ProtNLM"/>
    </source>
</evidence>
<dbReference type="GO" id="GO:0003682">
    <property type="term" value="F:chromatin binding"/>
    <property type="evidence" value="ECO:0007669"/>
    <property type="project" value="TreeGrafter"/>
</dbReference>
<dbReference type="Proteomes" id="UP000203261">
    <property type="component" value="Segment"/>
</dbReference>
<proteinExistence type="predicted"/>
<feature type="coiled-coil region" evidence="1">
    <location>
        <begin position="327"/>
        <end position="473"/>
    </location>
</feature>
<accession>A0A127AVZ0</accession>
<dbReference type="Pfam" id="PF03420">
    <property type="entry name" value="Peptidase_S77"/>
    <property type="match status" value="1"/>
</dbReference>
<dbReference type="InterPro" id="IPR005082">
    <property type="entry name" value="Peptidase_U9_T4_prohead"/>
</dbReference>
<evidence type="ECO:0000313" key="2">
    <source>
        <dbReference type="EMBL" id="AMM44830.1"/>
    </source>
</evidence>
<dbReference type="PANTHER" id="PTHR43941:SF1">
    <property type="entry name" value="STRUCTURAL MAINTENANCE OF CHROMOSOMES PROTEIN 2"/>
    <property type="match status" value="1"/>
</dbReference>
<organism evidence="2 3">
    <name type="scientific">Bacillus phage SP-15</name>
    <dbReference type="NCBI Taxonomy" id="1792032"/>
    <lineage>
        <taxon>Viruses</taxon>
        <taxon>Duplodnaviria</taxon>
        <taxon>Heunggongvirae</taxon>
        <taxon>Uroviricota</taxon>
        <taxon>Caudoviricetes</taxon>
        <taxon>Thornevirus</taxon>
        <taxon>Thornevirus SP15</taxon>
    </lineage>
</organism>
<protein>
    <recommendedName>
        <fullName evidence="4">Prohead protease</fullName>
    </recommendedName>
</protein>
<evidence type="ECO:0000256" key="1">
    <source>
        <dbReference type="SAM" id="Coils"/>
    </source>
</evidence>
<sequence>MEDNLILAEQTSPAENNLRLVEGSEAVKRGTALATLEGPFADTKIPTRNGRKYVPKLWKKIINSSHVKEMLDTNTFFGEADHPTLKEERLEVSLPKVSHNITDIWLDESDGIVYGRLDILDTPSGRILKTLIDYGSILGISSRGAGRVIQEKGETIVDPDTYNFVTFDIVPLPANVASRLKDKTSGVVESAKGMLKAIGEQVQGLLNKKDHSELSAVHSVLESINIPELQPLCEQVNAALHDTSVSSIEDDLEEAYQTIGSLRLQVSQLEQTVRSYENKKVQEVSNTITLPNESILENLDTNFNLVFSKLANLQEQMGSNTVSEDEMKKIQDQLAESVKTVKDLTDEVQDLTEQLEVKDNELETARRQAVELDKQLGEHKELVSEYEGQVQDLTESNEALVTENEQLSGKLSSLEEQLRESNQQVEELSESYNLASSQVDSALNEADSNAEIIAELEDKLNEAESQAKSFSSQVRGLQGFVEAYVNVRAKQLGVNPQLAMNSLPESFNPEIVEKTLKELAISRVNQQKMAYTNRTTSGVAEAKALTESTVQSAKRNSLVTLVQGVRNQ</sequence>
<gene>
    <name evidence="2" type="ORF">SP15_031</name>
</gene>
<name>A0A127AVZ0_9CAUD</name>
<dbReference type="GeneID" id="29125199"/>